<dbReference type="Proteomes" id="UP000257123">
    <property type="component" value="Unassembled WGS sequence"/>
</dbReference>
<evidence type="ECO:0000313" key="4">
    <source>
        <dbReference type="Proteomes" id="UP000256877"/>
    </source>
</evidence>
<organism evidence="3 4">
    <name type="scientific">Pyrobaculum aerophilum</name>
    <dbReference type="NCBI Taxonomy" id="13773"/>
    <lineage>
        <taxon>Archaea</taxon>
        <taxon>Thermoproteota</taxon>
        <taxon>Thermoprotei</taxon>
        <taxon>Thermoproteales</taxon>
        <taxon>Thermoproteaceae</taxon>
        <taxon>Pyrobaculum</taxon>
    </lineage>
</organism>
<keyword evidence="1" id="KW-0812">Transmembrane</keyword>
<gene>
    <name evidence="2" type="ORF">CGL51_05640</name>
    <name evidence="3" type="ORF">CGL52_11015</name>
</gene>
<dbReference type="OrthoDB" id="41119at2157"/>
<proteinExistence type="predicted"/>
<sequence length="78" mass="8434">MLKDNGLDNSIRLGILIALCYLGGYVTFVPIKKATGLLKCTFRKHLKALRDKGLITYGKAVTPLGVRAVARITDKGSS</sequence>
<accession>A0A371R001</accession>
<evidence type="ECO:0000313" key="5">
    <source>
        <dbReference type="Proteomes" id="UP000257123"/>
    </source>
</evidence>
<feature type="transmembrane region" description="Helical" evidence="1">
    <location>
        <begin position="12"/>
        <end position="31"/>
    </location>
</feature>
<evidence type="ECO:0000313" key="2">
    <source>
        <dbReference type="EMBL" id="RFA96153.1"/>
    </source>
</evidence>
<dbReference type="InterPro" id="IPR036390">
    <property type="entry name" value="WH_DNA-bd_sf"/>
</dbReference>
<dbReference type="Gene3D" id="1.10.10.10">
    <property type="entry name" value="Winged helix-like DNA-binding domain superfamily/Winged helix DNA-binding domain"/>
    <property type="match status" value="1"/>
</dbReference>
<evidence type="ECO:0000313" key="3">
    <source>
        <dbReference type="EMBL" id="RFA96303.1"/>
    </source>
</evidence>
<keyword evidence="1" id="KW-1133">Transmembrane helix</keyword>
<name>A0A371R001_9CREN</name>
<dbReference type="InterPro" id="IPR036388">
    <property type="entry name" value="WH-like_DNA-bd_sf"/>
</dbReference>
<comment type="caution">
    <text evidence="3">The sequence shown here is derived from an EMBL/GenBank/DDBJ whole genome shotgun (WGS) entry which is preliminary data.</text>
</comment>
<keyword evidence="1" id="KW-0472">Membrane</keyword>
<dbReference type="SUPFAM" id="SSF46785">
    <property type="entry name" value="Winged helix' DNA-binding domain"/>
    <property type="match status" value="1"/>
</dbReference>
<dbReference type="RefSeq" id="WP_116421009.1">
    <property type="nucleotide sequence ID" value="NZ_NMUE01000014.1"/>
</dbReference>
<dbReference type="EMBL" id="NMUF01000038">
    <property type="protein sequence ID" value="RFA96303.1"/>
    <property type="molecule type" value="Genomic_DNA"/>
</dbReference>
<dbReference type="Proteomes" id="UP000256877">
    <property type="component" value="Unassembled WGS sequence"/>
</dbReference>
<dbReference type="AlphaFoldDB" id="A0A371R001"/>
<evidence type="ECO:0000256" key="1">
    <source>
        <dbReference type="SAM" id="Phobius"/>
    </source>
</evidence>
<dbReference type="EMBL" id="NMUE01000014">
    <property type="protein sequence ID" value="RFA96153.1"/>
    <property type="molecule type" value="Genomic_DNA"/>
</dbReference>
<protein>
    <submittedName>
        <fullName evidence="3">Transcriptional regulator</fullName>
    </submittedName>
</protein>
<reference evidence="4 5" key="1">
    <citation type="submission" date="2017-07" db="EMBL/GenBank/DDBJ databases">
        <title>Draft genome sequence of aerobic hyperthermophilic archaea, Pyrobaculum aerophilum YKB31 and YKB32.</title>
        <authorList>
            <person name="Mochizuki T."/>
            <person name="Berliner A.J."/>
            <person name="Yoshida-Takashima Y."/>
            <person name="Takaki Y."/>
            <person name="Nunoura T."/>
            <person name="Takai K."/>
        </authorList>
    </citation>
    <scope>NUCLEOTIDE SEQUENCE [LARGE SCALE GENOMIC DNA]</scope>
    <source>
        <strain evidence="2 5">YKB31</strain>
        <strain evidence="3 4">YKB32</strain>
    </source>
</reference>